<comment type="caution">
    <text evidence="2">The sequence shown here is derived from an EMBL/GenBank/DDBJ whole genome shotgun (WGS) entry which is preliminary data.</text>
</comment>
<dbReference type="EMBL" id="JBHMBE010000003">
    <property type="protein sequence ID" value="MFB9645913.1"/>
    <property type="molecule type" value="Genomic_DNA"/>
</dbReference>
<dbReference type="PANTHER" id="PTHR33490:SF12">
    <property type="entry name" value="BLL5557 PROTEIN"/>
    <property type="match status" value="1"/>
</dbReference>
<dbReference type="Proteomes" id="UP001589611">
    <property type="component" value="Unassembled WGS sequence"/>
</dbReference>
<dbReference type="Gene3D" id="2.60.40.2250">
    <property type="match status" value="1"/>
</dbReference>
<evidence type="ECO:0000313" key="2">
    <source>
        <dbReference type="EMBL" id="MFB9645913.1"/>
    </source>
</evidence>
<organism evidence="2 3">
    <name type="scientific">Microbacterium terregens</name>
    <dbReference type="NCBI Taxonomy" id="69363"/>
    <lineage>
        <taxon>Bacteria</taxon>
        <taxon>Bacillati</taxon>
        <taxon>Actinomycetota</taxon>
        <taxon>Actinomycetes</taxon>
        <taxon>Micrococcales</taxon>
        <taxon>Microbacteriaceae</taxon>
        <taxon>Microbacterium</taxon>
    </lineage>
</organism>
<keyword evidence="3" id="KW-1185">Reference proteome</keyword>
<dbReference type="RefSeq" id="WP_344712491.1">
    <property type="nucleotide sequence ID" value="NZ_BAAAWH010000001.1"/>
</dbReference>
<feature type="domain" description="Transglutaminase-like" evidence="1">
    <location>
        <begin position="149"/>
        <end position="209"/>
    </location>
</feature>
<dbReference type="Gene3D" id="3.10.620.30">
    <property type="match status" value="1"/>
</dbReference>
<accession>A0ABV5SZX9</accession>
<gene>
    <name evidence="2" type="ORF">ACFFPJ_08890</name>
</gene>
<dbReference type="SUPFAM" id="SSF54001">
    <property type="entry name" value="Cysteine proteinases"/>
    <property type="match status" value="1"/>
</dbReference>
<name>A0ABV5SZX9_9MICO</name>
<dbReference type="Pfam" id="PF01841">
    <property type="entry name" value="Transglut_core"/>
    <property type="match status" value="1"/>
</dbReference>
<protein>
    <submittedName>
        <fullName evidence="2">Transglutaminase family protein</fullName>
    </submittedName>
</protein>
<dbReference type="PANTHER" id="PTHR33490">
    <property type="entry name" value="BLR5614 PROTEIN-RELATED"/>
    <property type="match status" value="1"/>
</dbReference>
<dbReference type="SMART" id="SM00460">
    <property type="entry name" value="TGc"/>
    <property type="match status" value="1"/>
</dbReference>
<sequence>MQRLVTAELDLELGSSVDLIFQVAAAQHVPLVTEELTFTQGERVYTPTEIVDQSGSRLHRLTGEPGRLEVRYQATVEGQATSGRTSDLEAITYLRPSRYCQSDEVFSQARRQFRGLQGYDLIAAVSDFVATSTTYTPGLSQGTDSAVTTLMTGQGVCRDYAHVVISLLRAMDMPARYTACYAPGLQPMDFHAVAEAFHDGAWYVIDATRLANRRSLVRIATGRDAADCAFLSYHGGHVGLVHMRVDAWVMPEAASVEGLEGEGRPDQLEPALATGAAASDPAPDDFTTLVQLA</sequence>
<evidence type="ECO:0000313" key="3">
    <source>
        <dbReference type="Proteomes" id="UP001589611"/>
    </source>
</evidence>
<dbReference type="InterPro" id="IPR002931">
    <property type="entry name" value="Transglutaminase-like"/>
</dbReference>
<evidence type="ECO:0000259" key="1">
    <source>
        <dbReference type="SMART" id="SM00460"/>
    </source>
</evidence>
<proteinExistence type="predicted"/>
<dbReference type="InterPro" id="IPR038765">
    <property type="entry name" value="Papain-like_cys_pep_sf"/>
</dbReference>
<reference evidence="2 3" key="1">
    <citation type="submission" date="2024-09" db="EMBL/GenBank/DDBJ databases">
        <authorList>
            <person name="Sun Q."/>
            <person name="Mori K."/>
        </authorList>
    </citation>
    <scope>NUCLEOTIDE SEQUENCE [LARGE SCALE GENOMIC DNA]</scope>
    <source>
        <strain evidence="2 3">JCM 1342</strain>
    </source>
</reference>